<proteinExistence type="predicted"/>
<feature type="region of interest" description="Disordered" evidence="1">
    <location>
        <begin position="1"/>
        <end position="22"/>
    </location>
</feature>
<reference evidence="2 3" key="1">
    <citation type="submission" date="2019-08" db="EMBL/GenBank/DDBJ databases">
        <title>Whole genome of Aphis craccivora.</title>
        <authorList>
            <person name="Voronova N.V."/>
            <person name="Shulinski R.S."/>
            <person name="Bandarenka Y.V."/>
            <person name="Zhorov D.G."/>
            <person name="Warner D."/>
        </authorList>
    </citation>
    <scope>NUCLEOTIDE SEQUENCE [LARGE SCALE GENOMIC DNA]</scope>
    <source>
        <strain evidence="2">180601</strain>
        <tissue evidence="2">Whole Body</tissue>
    </source>
</reference>
<feature type="compositionally biased region" description="Basic residues" evidence="1">
    <location>
        <begin position="1"/>
        <end position="19"/>
    </location>
</feature>
<evidence type="ECO:0000256" key="1">
    <source>
        <dbReference type="SAM" id="MobiDB-lite"/>
    </source>
</evidence>
<feature type="region of interest" description="Disordered" evidence="1">
    <location>
        <begin position="38"/>
        <end position="60"/>
    </location>
</feature>
<name>A0A6G0YME9_APHCR</name>
<comment type="caution">
    <text evidence="2">The sequence shown here is derived from an EMBL/GenBank/DDBJ whole genome shotgun (WGS) entry which is preliminary data.</text>
</comment>
<protein>
    <submittedName>
        <fullName evidence="2">Uncharacterized protein</fullName>
    </submittedName>
</protein>
<accession>A0A6G0YME9</accession>
<organism evidence="2 3">
    <name type="scientific">Aphis craccivora</name>
    <name type="common">Cowpea aphid</name>
    <dbReference type="NCBI Taxonomy" id="307492"/>
    <lineage>
        <taxon>Eukaryota</taxon>
        <taxon>Metazoa</taxon>
        <taxon>Ecdysozoa</taxon>
        <taxon>Arthropoda</taxon>
        <taxon>Hexapoda</taxon>
        <taxon>Insecta</taxon>
        <taxon>Pterygota</taxon>
        <taxon>Neoptera</taxon>
        <taxon>Paraneoptera</taxon>
        <taxon>Hemiptera</taxon>
        <taxon>Sternorrhyncha</taxon>
        <taxon>Aphidomorpha</taxon>
        <taxon>Aphidoidea</taxon>
        <taxon>Aphididae</taxon>
        <taxon>Aphidini</taxon>
        <taxon>Aphis</taxon>
        <taxon>Aphis</taxon>
    </lineage>
</organism>
<gene>
    <name evidence="2" type="ORF">FWK35_00015365</name>
</gene>
<dbReference type="OrthoDB" id="6596953at2759"/>
<evidence type="ECO:0000313" key="2">
    <source>
        <dbReference type="EMBL" id="KAF0758501.1"/>
    </source>
</evidence>
<feature type="compositionally biased region" description="Basic and acidic residues" evidence="1">
    <location>
        <begin position="41"/>
        <end position="56"/>
    </location>
</feature>
<evidence type="ECO:0000313" key="3">
    <source>
        <dbReference type="Proteomes" id="UP000478052"/>
    </source>
</evidence>
<sequence length="99" mass="11735">MPRRPNHPTHHPRLPRSTKHPNLTSITSKMAMIEMHNPRTFHKEKGIVKTHNKTEDDWPTNTKIKKHRISKFNQNNKNLFKNSNKPSTLLNQKIQIENE</sequence>
<dbReference type="EMBL" id="VUJU01003278">
    <property type="protein sequence ID" value="KAF0758501.1"/>
    <property type="molecule type" value="Genomic_DNA"/>
</dbReference>
<dbReference type="Proteomes" id="UP000478052">
    <property type="component" value="Unassembled WGS sequence"/>
</dbReference>
<dbReference type="AlphaFoldDB" id="A0A6G0YME9"/>
<keyword evidence="3" id="KW-1185">Reference proteome</keyword>